<keyword evidence="4" id="KW-0963">Cytoplasm</keyword>
<evidence type="ECO:0000313" key="15">
    <source>
        <dbReference type="EMBL" id="AGW83488.1"/>
    </source>
</evidence>
<dbReference type="EMBL" id="KF056863">
    <property type="protein sequence ID" value="AGW83488.1"/>
    <property type="molecule type" value="Genomic_DNA"/>
</dbReference>
<evidence type="ECO:0000256" key="11">
    <source>
        <dbReference type="ARBA" id="ARBA00023098"/>
    </source>
</evidence>
<evidence type="ECO:0000259" key="14">
    <source>
        <dbReference type="Pfam" id="PF08544"/>
    </source>
</evidence>
<dbReference type="PRINTS" id="PR00959">
    <property type="entry name" value="MEVGALKINASE"/>
</dbReference>
<evidence type="ECO:0000259" key="13">
    <source>
        <dbReference type="Pfam" id="PF00288"/>
    </source>
</evidence>
<dbReference type="InterPro" id="IPR014721">
    <property type="entry name" value="Ribsml_uS5_D2-typ_fold_subgr"/>
</dbReference>
<keyword evidence="5" id="KW-0444">Lipid biosynthesis</keyword>
<keyword evidence="10" id="KW-0460">Magnesium</keyword>
<feature type="domain" description="GHMP kinase C-terminal" evidence="14">
    <location>
        <begin position="227"/>
        <end position="305"/>
    </location>
</feature>
<dbReference type="GO" id="GO:0005829">
    <property type="term" value="C:cytosol"/>
    <property type="evidence" value="ECO:0007669"/>
    <property type="project" value="TreeGrafter"/>
</dbReference>
<reference evidence="15" key="1">
    <citation type="submission" date="2013-05" db="EMBL/GenBank/DDBJ databases">
        <authorList>
            <person name="Wang T."/>
            <person name="Qin Z.J."/>
        </authorList>
    </citation>
    <scope>NUCLEOTIDE SEQUENCE</scope>
</reference>
<accession>U3Q0T1</accession>
<dbReference type="Pfam" id="PF08544">
    <property type="entry name" value="GHMP_kinases_C"/>
    <property type="match status" value="1"/>
</dbReference>
<dbReference type="InterPro" id="IPR006205">
    <property type="entry name" value="Mev_gal_kin"/>
</dbReference>
<evidence type="ECO:0000256" key="7">
    <source>
        <dbReference type="ARBA" id="ARBA00022741"/>
    </source>
</evidence>
<keyword evidence="9" id="KW-0067">ATP-binding</keyword>
<comment type="pathway">
    <text evidence="12">Isoprenoid biosynthesis; isopentenyl diphosphate biosynthesis via mevalonate pathway; isopentenyl diphosphate from (R)-mevalonate: step 1/3.</text>
</comment>
<dbReference type="UniPathway" id="UPA00057">
    <property type="reaction ID" value="UER00098"/>
</dbReference>
<keyword evidence="8" id="KW-0418">Kinase</keyword>
<dbReference type="Pfam" id="PF00288">
    <property type="entry name" value="GHMP_kinases_N"/>
    <property type="match status" value="1"/>
</dbReference>
<dbReference type="GO" id="GO:0004496">
    <property type="term" value="F:mevalonate kinase activity"/>
    <property type="evidence" value="ECO:0007669"/>
    <property type="project" value="UniProtKB-EC"/>
</dbReference>
<dbReference type="PANTHER" id="PTHR43290">
    <property type="entry name" value="MEVALONATE KINASE"/>
    <property type="match status" value="1"/>
</dbReference>
<protein>
    <recommendedName>
        <fullName evidence="3">mevalonate kinase</fullName>
        <ecNumber evidence="3">2.7.1.36</ecNumber>
    </recommendedName>
</protein>
<dbReference type="NCBIfam" id="TIGR00549">
    <property type="entry name" value="mevalon_kin"/>
    <property type="match status" value="1"/>
</dbReference>
<comment type="subcellular location">
    <subcellularLocation>
        <location evidence="1">Cytoplasm</location>
    </subcellularLocation>
</comment>
<sequence>MLPDTEVTRALPAVGRAHAKSILIGEHSAVYGAPAIAFPVRALAVEARLAPSDAPRLATALFRGPVSEAPRELIPVLTAWQTAERRFGAPDGPSELAIDSAVPPTRGLGSSAAVAVAVVRAAAAAAGAQPGDDLVHALAQEAETVAHGSPSGIDARAVAADGPVLFRGGEAAPLAVGAPFSLVIADTGVAGSTGIAVGSVARLRAEETDAVDARIARLADLAERAAGDLAAGDVAGLGARMGEAHDQLSALGVSSPELDALVDAARAAGSPGAKLTGAGQGGCALALASSSGDALEIAAALRQAGATQTWMTTIGATA</sequence>
<dbReference type="EC" id="2.7.1.36" evidence="3"/>
<name>U3Q0T1_9BACT</name>
<evidence type="ECO:0000256" key="1">
    <source>
        <dbReference type="ARBA" id="ARBA00004496"/>
    </source>
</evidence>
<organism evidence="15">
    <name type="scientific">uncultured bacterium WT8</name>
    <dbReference type="NCBI Taxonomy" id="1393214"/>
    <lineage>
        <taxon>Bacteria</taxon>
        <taxon>environmental samples</taxon>
    </lineage>
</organism>
<dbReference type="SUPFAM" id="SSF55060">
    <property type="entry name" value="GHMP Kinase, C-terminal domain"/>
    <property type="match status" value="1"/>
</dbReference>
<dbReference type="PANTHER" id="PTHR43290:SF2">
    <property type="entry name" value="MEVALONATE KINASE"/>
    <property type="match status" value="1"/>
</dbReference>
<evidence type="ECO:0000256" key="4">
    <source>
        <dbReference type="ARBA" id="ARBA00022490"/>
    </source>
</evidence>
<dbReference type="InterPro" id="IPR006203">
    <property type="entry name" value="GHMP_knse_ATP-bd_CS"/>
</dbReference>
<dbReference type="InterPro" id="IPR036554">
    <property type="entry name" value="GHMP_kinase_C_sf"/>
</dbReference>
<dbReference type="PROSITE" id="PS00627">
    <property type="entry name" value="GHMP_KINASES_ATP"/>
    <property type="match status" value="1"/>
</dbReference>
<dbReference type="InterPro" id="IPR006204">
    <property type="entry name" value="GHMP_kinase_N_dom"/>
</dbReference>
<evidence type="ECO:0000256" key="8">
    <source>
        <dbReference type="ARBA" id="ARBA00022777"/>
    </source>
</evidence>
<comment type="similarity">
    <text evidence="2">Belongs to the GHMP kinase family. Mevalonate kinase subfamily.</text>
</comment>
<evidence type="ECO:0000256" key="3">
    <source>
        <dbReference type="ARBA" id="ARBA00012103"/>
    </source>
</evidence>
<evidence type="ECO:0000256" key="9">
    <source>
        <dbReference type="ARBA" id="ARBA00022840"/>
    </source>
</evidence>
<dbReference type="SUPFAM" id="SSF54211">
    <property type="entry name" value="Ribosomal protein S5 domain 2-like"/>
    <property type="match status" value="1"/>
</dbReference>
<evidence type="ECO:0000256" key="12">
    <source>
        <dbReference type="ARBA" id="ARBA00029438"/>
    </source>
</evidence>
<evidence type="ECO:0000256" key="10">
    <source>
        <dbReference type="ARBA" id="ARBA00022842"/>
    </source>
</evidence>
<dbReference type="GO" id="GO:0005524">
    <property type="term" value="F:ATP binding"/>
    <property type="evidence" value="ECO:0007669"/>
    <property type="project" value="UniProtKB-KW"/>
</dbReference>
<dbReference type="AlphaFoldDB" id="U3Q0T1"/>
<gene>
    <name evidence="15" type="ORF">wt8.28c</name>
</gene>
<dbReference type="InterPro" id="IPR013750">
    <property type="entry name" value="GHMP_kinase_C_dom"/>
</dbReference>
<feature type="domain" description="GHMP kinase N-terminal" evidence="13">
    <location>
        <begin position="78"/>
        <end position="157"/>
    </location>
</feature>
<evidence type="ECO:0000256" key="2">
    <source>
        <dbReference type="ARBA" id="ARBA00006495"/>
    </source>
</evidence>
<keyword evidence="7" id="KW-0547">Nucleotide-binding</keyword>
<dbReference type="Gene3D" id="3.30.230.10">
    <property type="match status" value="1"/>
</dbReference>
<keyword evidence="6" id="KW-0808">Transferase</keyword>
<evidence type="ECO:0000256" key="6">
    <source>
        <dbReference type="ARBA" id="ARBA00022679"/>
    </source>
</evidence>
<dbReference type="Gene3D" id="3.30.70.890">
    <property type="entry name" value="GHMP kinase, C-terminal domain"/>
    <property type="match status" value="1"/>
</dbReference>
<evidence type="ECO:0000256" key="5">
    <source>
        <dbReference type="ARBA" id="ARBA00022516"/>
    </source>
</evidence>
<dbReference type="GO" id="GO:0019287">
    <property type="term" value="P:isopentenyl diphosphate biosynthetic process, mevalonate pathway"/>
    <property type="evidence" value="ECO:0007669"/>
    <property type="project" value="UniProtKB-UniPathway"/>
</dbReference>
<keyword evidence="11" id="KW-0443">Lipid metabolism</keyword>
<proteinExistence type="inferred from homology"/>
<dbReference type="InterPro" id="IPR020568">
    <property type="entry name" value="Ribosomal_Su5_D2-typ_SF"/>
</dbReference>